<proteinExistence type="predicted"/>
<sequence length="63" mass="6889">MPELQVAEVPLAAGKREAKGKRLTRSLAPRWLAQPLGSSGRELAGTRDTRQADPCLGSNWLEF</sequence>
<comment type="caution">
    <text evidence="1">The sequence shown here is derived from an EMBL/GenBank/DDBJ whole genome shotgun (WGS) entry which is preliminary data.</text>
</comment>
<accession>A0AA40CZE2</accession>
<organism evidence="1 2">
    <name type="scientific">Cercophora newfieldiana</name>
    <dbReference type="NCBI Taxonomy" id="92897"/>
    <lineage>
        <taxon>Eukaryota</taxon>
        <taxon>Fungi</taxon>
        <taxon>Dikarya</taxon>
        <taxon>Ascomycota</taxon>
        <taxon>Pezizomycotina</taxon>
        <taxon>Sordariomycetes</taxon>
        <taxon>Sordariomycetidae</taxon>
        <taxon>Sordariales</taxon>
        <taxon>Lasiosphaeriaceae</taxon>
        <taxon>Cercophora</taxon>
    </lineage>
</organism>
<dbReference type="AlphaFoldDB" id="A0AA40CZE2"/>
<evidence type="ECO:0000313" key="1">
    <source>
        <dbReference type="EMBL" id="KAK0657096.1"/>
    </source>
</evidence>
<dbReference type="EMBL" id="JAULSV010000001">
    <property type="protein sequence ID" value="KAK0657096.1"/>
    <property type="molecule type" value="Genomic_DNA"/>
</dbReference>
<evidence type="ECO:0000313" key="2">
    <source>
        <dbReference type="Proteomes" id="UP001174936"/>
    </source>
</evidence>
<gene>
    <name evidence="1" type="ORF">B0T16DRAFT_400877</name>
</gene>
<protein>
    <submittedName>
        <fullName evidence="1">Uncharacterized protein</fullName>
    </submittedName>
</protein>
<reference evidence="1" key="1">
    <citation type="submission" date="2023-06" db="EMBL/GenBank/DDBJ databases">
        <title>Genome-scale phylogeny and comparative genomics of the fungal order Sordariales.</title>
        <authorList>
            <consortium name="Lawrence Berkeley National Laboratory"/>
            <person name="Hensen N."/>
            <person name="Bonometti L."/>
            <person name="Westerberg I."/>
            <person name="Brannstrom I.O."/>
            <person name="Guillou S."/>
            <person name="Cros-Aarteil S."/>
            <person name="Calhoun S."/>
            <person name="Haridas S."/>
            <person name="Kuo A."/>
            <person name="Mondo S."/>
            <person name="Pangilinan J."/>
            <person name="Riley R."/>
            <person name="Labutti K."/>
            <person name="Andreopoulos B."/>
            <person name="Lipzen A."/>
            <person name="Chen C."/>
            <person name="Yanf M."/>
            <person name="Daum C."/>
            <person name="Ng V."/>
            <person name="Clum A."/>
            <person name="Steindorff A."/>
            <person name="Ohm R."/>
            <person name="Martin F."/>
            <person name="Silar P."/>
            <person name="Natvig D."/>
            <person name="Lalanne C."/>
            <person name="Gautier V."/>
            <person name="Ament-Velasquez S.L."/>
            <person name="Kruys A."/>
            <person name="Hutchinson M.I."/>
            <person name="Powell A.J."/>
            <person name="Barry K."/>
            <person name="Miller A.N."/>
            <person name="Grigoriev I.V."/>
            <person name="Debuchy R."/>
            <person name="Gladieux P."/>
            <person name="Thoren M.H."/>
            <person name="Johannesson H."/>
        </authorList>
    </citation>
    <scope>NUCLEOTIDE SEQUENCE</scope>
    <source>
        <strain evidence="1">SMH2532-1</strain>
    </source>
</reference>
<keyword evidence="2" id="KW-1185">Reference proteome</keyword>
<name>A0AA40CZE2_9PEZI</name>
<dbReference type="Proteomes" id="UP001174936">
    <property type="component" value="Unassembled WGS sequence"/>
</dbReference>